<dbReference type="AlphaFoldDB" id="A0A8T1XIJ4"/>
<dbReference type="EMBL" id="JAEFBJ010000112">
    <property type="protein sequence ID" value="KAG7529960.1"/>
    <property type="molecule type" value="Genomic_DNA"/>
</dbReference>
<feature type="compositionally biased region" description="Basic and acidic residues" evidence="1">
    <location>
        <begin position="452"/>
        <end position="463"/>
    </location>
</feature>
<gene>
    <name evidence="3" type="ORF">ISN44_Un112g000040</name>
</gene>
<dbReference type="Proteomes" id="UP000694251">
    <property type="component" value="Unassembled WGS sequence"/>
</dbReference>
<comment type="caution">
    <text evidence="3">The sequence shown here is derived from an EMBL/GenBank/DDBJ whole genome shotgun (WGS) entry which is preliminary data.</text>
</comment>
<evidence type="ECO:0000313" key="3">
    <source>
        <dbReference type="EMBL" id="KAG7529960.1"/>
    </source>
</evidence>
<feature type="domain" description="Arabidopsis retrotransposon Orf1 C-terminal" evidence="2">
    <location>
        <begin position="48"/>
        <end position="245"/>
    </location>
</feature>
<reference evidence="3 4" key="1">
    <citation type="submission" date="2020-12" db="EMBL/GenBank/DDBJ databases">
        <title>Concerted genomic and epigenomic changes stabilize Arabidopsis allopolyploids.</title>
        <authorList>
            <person name="Chen Z."/>
        </authorList>
    </citation>
    <scope>NUCLEOTIDE SEQUENCE [LARGE SCALE GENOMIC DNA]</scope>
    <source>
        <strain evidence="3">As9502</strain>
        <tissue evidence="3">Leaf</tissue>
    </source>
</reference>
<accession>A0A8T1XIJ4</accession>
<feature type="compositionally biased region" description="Low complexity" evidence="1">
    <location>
        <begin position="471"/>
        <end position="486"/>
    </location>
</feature>
<proteinExistence type="predicted"/>
<protein>
    <recommendedName>
        <fullName evidence="2">Arabidopsis retrotransposon Orf1 C-terminal domain-containing protein</fullName>
    </recommendedName>
</protein>
<feature type="compositionally biased region" description="Acidic residues" evidence="1">
    <location>
        <begin position="335"/>
        <end position="344"/>
    </location>
</feature>
<dbReference type="InterPro" id="IPR004312">
    <property type="entry name" value="ATHILA_Orf1_C"/>
</dbReference>
<feature type="region of interest" description="Disordered" evidence="1">
    <location>
        <begin position="322"/>
        <end position="344"/>
    </location>
</feature>
<organism evidence="3 4">
    <name type="scientific">Arabidopsis suecica</name>
    <name type="common">Swedish thale-cress</name>
    <name type="synonym">Cardaminopsis suecica</name>
    <dbReference type="NCBI Taxonomy" id="45249"/>
    <lineage>
        <taxon>Eukaryota</taxon>
        <taxon>Viridiplantae</taxon>
        <taxon>Streptophyta</taxon>
        <taxon>Embryophyta</taxon>
        <taxon>Tracheophyta</taxon>
        <taxon>Spermatophyta</taxon>
        <taxon>Magnoliopsida</taxon>
        <taxon>eudicotyledons</taxon>
        <taxon>Gunneridae</taxon>
        <taxon>Pentapetalae</taxon>
        <taxon>rosids</taxon>
        <taxon>malvids</taxon>
        <taxon>Brassicales</taxon>
        <taxon>Brassicaceae</taxon>
        <taxon>Camelineae</taxon>
        <taxon>Arabidopsis</taxon>
    </lineage>
</organism>
<name>A0A8T1XIJ4_ARASU</name>
<dbReference type="OrthoDB" id="1098707at2759"/>
<feature type="domain" description="Arabidopsis retrotransposon Orf1 C-terminal" evidence="2">
    <location>
        <begin position="271"/>
        <end position="372"/>
    </location>
</feature>
<feature type="compositionally biased region" description="Basic and acidic residues" evidence="1">
    <location>
        <begin position="322"/>
        <end position="334"/>
    </location>
</feature>
<feature type="compositionally biased region" description="Basic residues" evidence="1">
    <location>
        <begin position="422"/>
        <end position="441"/>
    </location>
</feature>
<sequence>MSSNSNESFMNADFNVDEAESWYTRPEREMEEYRRFSQHATKILARDRRREEFARGKRAMAEERSLVDEYLGGDEDYVPEITPRLTKSLMKKTKLSPDGYYELLAAHNFHGTRYPHSETMNELGITEDVEYLFEKSGLLGLMSNPHSAYKTEALQFIASLEVKLFQGLSSHEAREEGLGYITFEVYGKDYVLAIKTLEDMFGFPRGTDVKPKFKKEELSDLWVTIGDDAVFSSSWAKSNAIQTPAFGTSRKQWLTSSTQGRRPDRLTMSHEGMHILKFQHRAEMDGRFLLPNQELTTITVTGNIDFNPPNEELFFMERAPPTREAPDIKERVESEGEAENEEAEEMDWENYNASMFHFEEHKPPPRAIAAIQAVLSFSSSGATMVRENRPGEVVSRRHRVSPSRQSAYEKREVSRPQAPARHSSHEHREQKRRRKTRIVRPRSKDLLMSGRRSLDQDTRRDIEQSVEQDPWVQNEQNVEQNQWDQDGQYSGMNWDAYYGINEQEPSPEN</sequence>
<evidence type="ECO:0000256" key="1">
    <source>
        <dbReference type="SAM" id="MobiDB-lite"/>
    </source>
</evidence>
<evidence type="ECO:0000313" key="4">
    <source>
        <dbReference type="Proteomes" id="UP000694251"/>
    </source>
</evidence>
<evidence type="ECO:0000259" key="2">
    <source>
        <dbReference type="Pfam" id="PF03078"/>
    </source>
</evidence>
<dbReference type="Pfam" id="PF03078">
    <property type="entry name" value="ATHILA"/>
    <property type="match status" value="2"/>
</dbReference>
<feature type="region of interest" description="Disordered" evidence="1">
    <location>
        <begin position="385"/>
        <end position="509"/>
    </location>
</feature>
<keyword evidence="4" id="KW-1185">Reference proteome</keyword>